<evidence type="ECO:0000256" key="3">
    <source>
        <dbReference type="ARBA" id="ARBA00022989"/>
    </source>
</evidence>
<evidence type="ECO:0000313" key="8">
    <source>
        <dbReference type="Proteomes" id="UP000607559"/>
    </source>
</evidence>
<dbReference type="GO" id="GO:0016020">
    <property type="term" value="C:membrane"/>
    <property type="evidence" value="ECO:0007669"/>
    <property type="project" value="UniProtKB-SubCell"/>
</dbReference>
<reference evidence="7" key="2">
    <citation type="submission" date="2020-09" db="EMBL/GenBank/DDBJ databases">
        <authorList>
            <person name="Sun Q."/>
            <person name="Zhou Y."/>
        </authorList>
    </citation>
    <scope>NUCLEOTIDE SEQUENCE</scope>
    <source>
        <strain evidence="7">CGMCC 1.15448</strain>
    </source>
</reference>
<evidence type="ECO:0000256" key="5">
    <source>
        <dbReference type="SAM" id="Phobius"/>
    </source>
</evidence>
<evidence type="ECO:0000256" key="1">
    <source>
        <dbReference type="ARBA" id="ARBA00004141"/>
    </source>
</evidence>
<gene>
    <name evidence="7" type="ORF">GCM10011511_32180</name>
</gene>
<keyword evidence="4 5" id="KW-0472">Membrane</keyword>
<keyword evidence="2 5" id="KW-0812">Transmembrane</keyword>
<protein>
    <recommendedName>
        <fullName evidence="6">O-antigen ligase-related domain-containing protein</fullName>
    </recommendedName>
</protein>
<reference evidence="7" key="1">
    <citation type="journal article" date="2014" name="Int. J. Syst. Evol. Microbiol.">
        <title>Complete genome sequence of Corynebacterium casei LMG S-19264T (=DSM 44701T), isolated from a smear-ripened cheese.</title>
        <authorList>
            <consortium name="US DOE Joint Genome Institute (JGI-PGF)"/>
            <person name="Walter F."/>
            <person name="Albersmeier A."/>
            <person name="Kalinowski J."/>
            <person name="Ruckert C."/>
        </authorList>
    </citation>
    <scope>NUCLEOTIDE SEQUENCE</scope>
    <source>
        <strain evidence="7">CGMCC 1.15448</strain>
    </source>
</reference>
<dbReference type="PANTHER" id="PTHR37422">
    <property type="entry name" value="TEICHURONIC ACID BIOSYNTHESIS PROTEIN TUAE"/>
    <property type="match status" value="1"/>
</dbReference>
<proteinExistence type="predicted"/>
<feature type="transmembrane region" description="Helical" evidence="5">
    <location>
        <begin position="63"/>
        <end position="83"/>
    </location>
</feature>
<dbReference type="Proteomes" id="UP000607559">
    <property type="component" value="Unassembled WGS sequence"/>
</dbReference>
<name>A0A8J2UEP5_9BACT</name>
<dbReference type="InterPro" id="IPR007016">
    <property type="entry name" value="O-antigen_ligase-rel_domated"/>
</dbReference>
<evidence type="ECO:0000256" key="2">
    <source>
        <dbReference type="ARBA" id="ARBA00022692"/>
    </source>
</evidence>
<evidence type="ECO:0000259" key="6">
    <source>
        <dbReference type="Pfam" id="PF04932"/>
    </source>
</evidence>
<dbReference type="Pfam" id="PF04932">
    <property type="entry name" value="Wzy_C"/>
    <property type="match status" value="1"/>
</dbReference>
<organism evidence="7 8">
    <name type="scientific">Puia dinghuensis</name>
    <dbReference type="NCBI Taxonomy" id="1792502"/>
    <lineage>
        <taxon>Bacteria</taxon>
        <taxon>Pseudomonadati</taxon>
        <taxon>Bacteroidota</taxon>
        <taxon>Chitinophagia</taxon>
        <taxon>Chitinophagales</taxon>
        <taxon>Chitinophagaceae</taxon>
        <taxon>Puia</taxon>
    </lineage>
</organism>
<feature type="transmembrane region" description="Helical" evidence="5">
    <location>
        <begin position="24"/>
        <end position="42"/>
    </location>
</feature>
<dbReference type="AlphaFoldDB" id="A0A8J2UEP5"/>
<dbReference type="EMBL" id="BMJC01000003">
    <property type="protein sequence ID" value="GGB06333.1"/>
    <property type="molecule type" value="Genomic_DNA"/>
</dbReference>
<dbReference type="PANTHER" id="PTHR37422:SF17">
    <property type="entry name" value="O-ANTIGEN LIGASE"/>
    <property type="match status" value="1"/>
</dbReference>
<feature type="transmembrane region" description="Helical" evidence="5">
    <location>
        <begin position="103"/>
        <end position="132"/>
    </location>
</feature>
<feature type="domain" description="O-antigen ligase-related" evidence="6">
    <location>
        <begin position="105"/>
        <end position="278"/>
    </location>
</feature>
<comment type="subcellular location">
    <subcellularLocation>
        <location evidence="1">Membrane</location>
        <topology evidence="1">Multi-pass membrane protein</topology>
    </subcellularLocation>
</comment>
<sequence length="350" mass="40166">MVAISFVFCAGTFADNKSYRRLITIYSLLLLASSLYCLFIAWRHYQTSKDPYDLFYHALTAPISYNAVFFSVYVLFGIVFLLSRYGEPAIDFLPKWGRKVLRYALFVFFLGMMVMLSSRLMMVITPLIIINIIFRRFSYRKRKLALLIVGSLILIMVGVFGSSNNFISWRFGEIKEGQITVLKQKQFDSTTHFSSWDSRLLQWRYAIEILNAKNGWVFGVSPGDCQNLLDQKYIDAHMYVGDPAEGPNRHNRGYLGFNFHNQYIETLVQSGLVGLASLVAIFALLFAYARRSGVREAWFVMLTIAIWFLVEAPLTLQQGVFLFCFFPLLVVNMPRKAVPEPKDSAKIAIN</sequence>
<feature type="transmembrane region" description="Helical" evidence="5">
    <location>
        <begin position="144"/>
        <end position="163"/>
    </location>
</feature>
<dbReference type="InterPro" id="IPR051533">
    <property type="entry name" value="WaaL-like"/>
</dbReference>
<keyword evidence="8" id="KW-1185">Reference proteome</keyword>
<comment type="caution">
    <text evidence="7">The sequence shown here is derived from an EMBL/GenBank/DDBJ whole genome shotgun (WGS) entry which is preliminary data.</text>
</comment>
<keyword evidence="3 5" id="KW-1133">Transmembrane helix</keyword>
<accession>A0A8J2UEP5</accession>
<evidence type="ECO:0000256" key="4">
    <source>
        <dbReference type="ARBA" id="ARBA00023136"/>
    </source>
</evidence>
<feature type="transmembrane region" description="Helical" evidence="5">
    <location>
        <begin position="267"/>
        <end position="286"/>
    </location>
</feature>
<evidence type="ECO:0000313" key="7">
    <source>
        <dbReference type="EMBL" id="GGB06333.1"/>
    </source>
</evidence>